<evidence type="ECO:0000313" key="1">
    <source>
        <dbReference type="EMBL" id="DAD76790.1"/>
    </source>
</evidence>
<dbReference type="EMBL" id="BK014808">
    <property type="protein sequence ID" value="DAD76790.1"/>
    <property type="molecule type" value="Genomic_DNA"/>
</dbReference>
<organism evidence="1">
    <name type="scientific">Myoviridae sp. ctdxI18</name>
    <dbReference type="NCBI Taxonomy" id="2826673"/>
    <lineage>
        <taxon>Viruses</taxon>
        <taxon>Duplodnaviria</taxon>
        <taxon>Heunggongvirae</taxon>
        <taxon>Uroviricota</taxon>
        <taxon>Caudoviricetes</taxon>
    </lineage>
</organism>
<name>A0A8S5M3L7_9CAUD</name>
<reference evidence="1" key="1">
    <citation type="journal article" date="2021" name="Proc. Natl. Acad. Sci. U.S.A.">
        <title>A Catalog of Tens of Thousands of Viruses from Human Metagenomes Reveals Hidden Associations with Chronic Diseases.</title>
        <authorList>
            <person name="Tisza M.J."/>
            <person name="Buck C.B."/>
        </authorList>
    </citation>
    <scope>NUCLEOTIDE SEQUENCE</scope>
    <source>
        <strain evidence="1">CtdxI18</strain>
    </source>
</reference>
<accession>A0A8S5M3L7</accession>
<protein>
    <submittedName>
        <fullName evidence="1">Recombination enhancement, RecA-dependent nuclease</fullName>
    </submittedName>
</protein>
<proteinExistence type="predicted"/>
<sequence length="94" mass="11081">MKKSIIQPEDQRQCYLCGSVRTLERHHVFGAYNRRKSEKYGLTVLLCHNCHNEPPRGVHHCKQTMDYLHRVGQQAFEAAYPDKDFISIFGRNYL</sequence>